<accession>A0ACB9RWF9</accession>
<gene>
    <name evidence="1" type="ORF">MLD38_009363</name>
</gene>
<keyword evidence="2" id="KW-1185">Reference proteome</keyword>
<evidence type="ECO:0000313" key="2">
    <source>
        <dbReference type="Proteomes" id="UP001057402"/>
    </source>
</evidence>
<protein>
    <submittedName>
        <fullName evidence="1">Uncharacterized protein</fullName>
    </submittedName>
</protein>
<name>A0ACB9RWF9_9MYRT</name>
<dbReference type="EMBL" id="CM042882">
    <property type="protein sequence ID" value="KAI4383536.1"/>
    <property type="molecule type" value="Genomic_DNA"/>
</dbReference>
<dbReference type="Proteomes" id="UP001057402">
    <property type="component" value="Chromosome 3"/>
</dbReference>
<sequence length="957" mass="108074">MAPLYMPLFRSCATLRSLRQLHAHLIVASLGGDPLPTTKLIQSYAEMDDLCSSDLVFRCFRSPDPFMWGVLIKCHAWCGSHDGALSAFRKLTATSRDPVSSFTYPSVLRACSCGGRFRFGECVHGRLVKCGLDCDDVIRSSLVSLYGEMGRLDSVRKLFDEMTVRDVVSWTCLISCYVDNGDPINGLRMVGSMISEGFEVDRAAMICVAEACGELGWLSLARSVHGQVVTGQIRDDSALVTSLIVMYSRCGDLWSARSLFDYAASKGTTSWTAMISSYNQSGRYFEALEKFLEMQKSQVEPNPVTVMAVLCSCARLGWLRGGKSAHCFVVRNSLDVGYEFLGPPLIEFYADCGRVCDSKKVFSLIGERDAVSWNMLISCYTRKRLFYEALSTFIEMRENGVQPDSFNLTSALSACENDSFSWPGRQIHGYIIKMFHQIDFLQNSMICMYSKCGDIESAYRVFLETAQRDTITWNSMMSGYFQNGNCLEAIRIFDHMYLGGMMMNEVSFLLAIQASSHGGYFEKGKWVHHKLIVCGVKADCYIDSALADMYSKCGDLYAARTVFENMDEKTVVSWSVMIDGYGMHGHVDAAVALFDHMVESGIKPNDVTFMNLLSACAHSGSIEEGRFYFSAMKNFGVPPKWEHYSCFIDMLSRSGNLDEAYSVINSMPYPVDASIWGALLNGCRIHQRTDMTQIIRRHLLEVNTDDTGYYTLLSNLYAEEKNWSESRKVRLIMENAGLQKVPGYSLIELGQRNYRFGAGDITSDVQEICNVLEYDSTASFLQQSFQRIAVHEAFKVGFLELQLDMLFNHVTKEFWNQIIIAITVRNLGYLPHCWRPREGHSTDEAQRYLKPFSLRFASASGKAYDIPPNFYMSRSHHQAELARDYLVHTAENHPKLLITTPKASSEKFQCSNRIVIYDTENRRTCLNGPERCYGTLLMRPVRCLLMERCPYLGSNYG</sequence>
<comment type="caution">
    <text evidence="1">The sequence shown here is derived from an EMBL/GenBank/DDBJ whole genome shotgun (WGS) entry which is preliminary data.</text>
</comment>
<proteinExistence type="predicted"/>
<reference evidence="2" key="1">
    <citation type="journal article" date="2023" name="Front. Plant Sci.">
        <title>Chromosomal-level genome assembly of Melastoma candidum provides insights into trichome evolution.</title>
        <authorList>
            <person name="Zhong Y."/>
            <person name="Wu W."/>
            <person name="Sun C."/>
            <person name="Zou P."/>
            <person name="Liu Y."/>
            <person name="Dai S."/>
            <person name="Zhou R."/>
        </authorList>
    </citation>
    <scope>NUCLEOTIDE SEQUENCE [LARGE SCALE GENOMIC DNA]</scope>
</reference>
<organism evidence="1 2">
    <name type="scientific">Melastoma candidum</name>
    <dbReference type="NCBI Taxonomy" id="119954"/>
    <lineage>
        <taxon>Eukaryota</taxon>
        <taxon>Viridiplantae</taxon>
        <taxon>Streptophyta</taxon>
        <taxon>Embryophyta</taxon>
        <taxon>Tracheophyta</taxon>
        <taxon>Spermatophyta</taxon>
        <taxon>Magnoliopsida</taxon>
        <taxon>eudicotyledons</taxon>
        <taxon>Gunneridae</taxon>
        <taxon>Pentapetalae</taxon>
        <taxon>rosids</taxon>
        <taxon>malvids</taxon>
        <taxon>Myrtales</taxon>
        <taxon>Melastomataceae</taxon>
        <taxon>Melastomatoideae</taxon>
        <taxon>Melastomateae</taxon>
        <taxon>Melastoma</taxon>
    </lineage>
</organism>
<evidence type="ECO:0000313" key="1">
    <source>
        <dbReference type="EMBL" id="KAI4383536.1"/>
    </source>
</evidence>